<comment type="caution">
    <text evidence="1">The sequence shown here is derived from an EMBL/GenBank/DDBJ whole genome shotgun (WGS) entry which is preliminary data.</text>
</comment>
<accession>A0ABM8YN27</accession>
<organism evidence="1 2">
    <name type="scientific">Sutcliffiella rhizosphaerae</name>
    <dbReference type="NCBI Taxonomy" id="2880967"/>
    <lineage>
        <taxon>Bacteria</taxon>
        <taxon>Bacillati</taxon>
        <taxon>Bacillota</taxon>
        <taxon>Bacilli</taxon>
        <taxon>Bacillales</taxon>
        <taxon>Bacillaceae</taxon>
        <taxon>Sutcliffiella</taxon>
    </lineage>
</organism>
<gene>
    <name evidence="1" type="ORF">BACCIP111883_02027</name>
</gene>
<evidence type="ECO:0000313" key="1">
    <source>
        <dbReference type="EMBL" id="CAG9621255.1"/>
    </source>
</evidence>
<reference evidence="1 2" key="1">
    <citation type="submission" date="2021-10" db="EMBL/GenBank/DDBJ databases">
        <authorList>
            <person name="Criscuolo A."/>
        </authorList>
    </citation>
    <scope>NUCLEOTIDE SEQUENCE [LARGE SCALE GENOMIC DNA]</scope>
    <source>
        <strain evidence="2">CIP 111883</strain>
    </source>
</reference>
<evidence type="ECO:0000313" key="2">
    <source>
        <dbReference type="Proteomes" id="UP000789833"/>
    </source>
</evidence>
<sequence>MNTDKIFQQYLQEAETHFSGWNFSQITKTGRIAYGMLPWSYGSIASTLMVHARSMLDMGWRRATGKISAISTDCMCYRGLRAKYTYCHWSRKG</sequence>
<proteinExistence type="predicted"/>
<dbReference type="EMBL" id="CAKJTJ010000009">
    <property type="protein sequence ID" value="CAG9621255.1"/>
    <property type="molecule type" value="Genomic_DNA"/>
</dbReference>
<name>A0ABM8YN27_9BACI</name>
<protein>
    <submittedName>
        <fullName evidence="1">Uncharacterized protein</fullName>
    </submittedName>
</protein>
<dbReference type="Proteomes" id="UP000789833">
    <property type="component" value="Unassembled WGS sequence"/>
</dbReference>
<keyword evidence="2" id="KW-1185">Reference proteome</keyword>